<dbReference type="EMBL" id="JBEZVE010000009">
    <property type="protein sequence ID" value="MEU3782594.1"/>
    <property type="molecule type" value="Genomic_DNA"/>
</dbReference>
<reference evidence="2 3" key="1">
    <citation type="submission" date="2024-06" db="EMBL/GenBank/DDBJ databases">
        <title>The Natural Products Discovery Center: Release of the First 8490 Sequenced Strains for Exploring Actinobacteria Biosynthetic Diversity.</title>
        <authorList>
            <person name="Kalkreuter E."/>
            <person name="Kautsar S.A."/>
            <person name="Yang D."/>
            <person name="Bader C.D."/>
            <person name="Teijaro C.N."/>
            <person name="Fluegel L."/>
            <person name="Davis C.M."/>
            <person name="Simpson J.R."/>
            <person name="Lauterbach L."/>
            <person name="Steele A.D."/>
            <person name="Gui C."/>
            <person name="Meng S."/>
            <person name="Li G."/>
            <person name="Viehrig K."/>
            <person name="Ye F."/>
            <person name="Su P."/>
            <person name="Kiefer A.F."/>
            <person name="Nichols A."/>
            <person name="Cepeda A.J."/>
            <person name="Yan W."/>
            <person name="Fan B."/>
            <person name="Jiang Y."/>
            <person name="Adhikari A."/>
            <person name="Zheng C.-J."/>
            <person name="Schuster L."/>
            <person name="Cowan T.M."/>
            <person name="Smanski M.J."/>
            <person name="Chevrette M.G."/>
            <person name="De Carvalho L.P.S."/>
            <person name="Shen B."/>
        </authorList>
    </citation>
    <scope>NUCLEOTIDE SEQUENCE [LARGE SCALE GENOMIC DNA]</scope>
    <source>
        <strain evidence="2 3">NPDC033843</strain>
    </source>
</reference>
<dbReference type="RefSeq" id="WP_328482069.1">
    <property type="nucleotide sequence ID" value="NZ_JBEZVE010000009.1"/>
</dbReference>
<accession>A0ABV2ZJ61</accession>
<evidence type="ECO:0000256" key="1">
    <source>
        <dbReference type="ARBA" id="ARBA00005721"/>
    </source>
</evidence>
<evidence type="ECO:0000313" key="3">
    <source>
        <dbReference type="Proteomes" id="UP001550739"/>
    </source>
</evidence>
<dbReference type="InterPro" id="IPR005531">
    <property type="entry name" value="Asp23"/>
</dbReference>
<keyword evidence="3" id="KW-1185">Reference proteome</keyword>
<proteinExistence type="inferred from homology"/>
<name>A0ABV2ZJ61_9ACTN</name>
<gene>
    <name evidence="2" type="ORF">AB0E89_18805</name>
</gene>
<dbReference type="PANTHER" id="PTHR34297:SF3">
    <property type="entry name" value="ALKALINE SHOCK PROTEIN 23"/>
    <property type="match status" value="1"/>
</dbReference>
<dbReference type="Pfam" id="PF03780">
    <property type="entry name" value="Asp23"/>
    <property type="match status" value="1"/>
</dbReference>
<dbReference type="PANTHER" id="PTHR34297">
    <property type="entry name" value="HYPOTHETICAL CYTOSOLIC PROTEIN-RELATED"/>
    <property type="match status" value="1"/>
</dbReference>
<sequence>MTENTGVRHGGAPGSRGRTTVADVVVEKIAGMAARDVLGVYALGSGFARSMGSMRERMPGAGSGKSATRGVSVEVGELQAAIDLEIVVEYGVSITDVAGAVRENVISAVERMAGREVVEVNITVSDVKLPEDEDESEDRQRIQ</sequence>
<protein>
    <submittedName>
        <fullName evidence="2">Asp23/Gls24 family envelope stress response protein</fullName>
    </submittedName>
</protein>
<organism evidence="2 3">
    <name type="scientific">Streptomyces sp. 900129855</name>
    <dbReference type="NCBI Taxonomy" id="3155129"/>
    <lineage>
        <taxon>Bacteria</taxon>
        <taxon>Bacillati</taxon>
        <taxon>Actinomycetota</taxon>
        <taxon>Actinomycetes</taxon>
        <taxon>Kitasatosporales</taxon>
        <taxon>Streptomycetaceae</taxon>
        <taxon>Streptomyces</taxon>
    </lineage>
</organism>
<evidence type="ECO:0000313" key="2">
    <source>
        <dbReference type="EMBL" id="MEU3782594.1"/>
    </source>
</evidence>
<dbReference type="Proteomes" id="UP001550739">
    <property type="component" value="Unassembled WGS sequence"/>
</dbReference>
<comment type="similarity">
    <text evidence="1">Belongs to the asp23 family.</text>
</comment>
<comment type="caution">
    <text evidence="2">The sequence shown here is derived from an EMBL/GenBank/DDBJ whole genome shotgun (WGS) entry which is preliminary data.</text>
</comment>